<dbReference type="AlphaFoldDB" id="A0AA44U641"/>
<evidence type="ECO:0000259" key="7">
    <source>
        <dbReference type="PROSITE" id="PS51462"/>
    </source>
</evidence>
<dbReference type="SUPFAM" id="SSF55811">
    <property type="entry name" value="Nudix"/>
    <property type="match status" value="1"/>
</dbReference>
<evidence type="ECO:0000256" key="3">
    <source>
        <dbReference type="ARBA" id="ARBA00022723"/>
    </source>
</evidence>
<evidence type="ECO:0000256" key="4">
    <source>
        <dbReference type="ARBA" id="ARBA00022801"/>
    </source>
</evidence>
<evidence type="ECO:0000313" key="9">
    <source>
        <dbReference type="Proteomes" id="UP000223982"/>
    </source>
</evidence>
<dbReference type="Gene3D" id="3.90.79.10">
    <property type="entry name" value="Nucleoside Triphosphate Pyrophosphohydrolase"/>
    <property type="match status" value="1"/>
</dbReference>
<dbReference type="RefSeq" id="WP_032507976.1">
    <property type="nucleotide sequence ID" value="NZ_CAJTKC010000002.1"/>
</dbReference>
<evidence type="ECO:0000256" key="1">
    <source>
        <dbReference type="ARBA" id="ARBA00001936"/>
    </source>
</evidence>
<evidence type="ECO:0000313" key="8">
    <source>
        <dbReference type="EMBL" id="PHJ28119.1"/>
    </source>
</evidence>
<organism evidence="8 9">
    <name type="scientific">Cutibacterium acnes</name>
    <name type="common">Propionibacterium acnes</name>
    <dbReference type="NCBI Taxonomy" id="1747"/>
    <lineage>
        <taxon>Bacteria</taxon>
        <taxon>Bacillati</taxon>
        <taxon>Actinomycetota</taxon>
        <taxon>Actinomycetes</taxon>
        <taxon>Propionibacteriales</taxon>
        <taxon>Propionibacteriaceae</taxon>
        <taxon>Cutibacterium</taxon>
    </lineage>
</organism>
<dbReference type="GO" id="GO:0046872">
    <property type="term" value="F:metal ion binding"/>
    <property type="evidence" value="ECO:0007669"/>
    <property type="project" value="UniProtKB-KW"/>
</dbReference>
<comment type="caution">
    <text evidence="8">The sequence shown here is derived from an EMBL/GenBank/DDBJ whole genome shotgun (WGS) entry which is preliminary data.</text>
</comment>
<dbReference type="CDD" id="cd03426">
    <property type="entry name" value="NUDIX_CoAse_Nudt7"/>
    <property type="match status" value="1"/>
</dbReference>
<name>A0AA44U641_CUTAC</name>
<keyword evidence="4" id="KW-0378">Hydrolase</keyword>
<evidence type="ECO:0000256" key="6">
    <source>
        <dbReference type="ARBA" id="ARBA00023211"/>
    </source>
</evidence>
<dbReference type="InterPro" id="IPR000086">
    <property type="entry name" value="NUDIX_hydrolase_dom"/>
</dbReference>
<dbReference type="PANTHER" id="PTHR12992">
    <property type="entry name" value="NUDIX HYDROLASE"/>
    <property type="match status" value="1"/>
</dbReference>
<reference evidence="8 9" key="1">
    <citation type="submission" date="2017-02" db="EMBL/GenBank/DDBJ databases">
        <title>Prevalence of linear plasmids in Propionibacterium acnes isolates obtained from cancerous prostatic tissue.</title>
        <authorList>
            <person name="Davidsson S."/>
            <person name="Bruggemann H."/>
        </authorList>
    </citation>
    <scope>NUCLEOTIDE SEQUENCE [LARGE SCALE GENOMIC DNA]</scope>
    <source>
        <strain evidence="8 9">09-9</strain>
    </source>
</reference>
<accession>A0AA44U641</accession>
<dbReference type="EMBL" id="LKVB01000002">
    <property type="protein sequence ID" value="PHJ28119.1"/>
    <property type="molecule type" value="Genomic_DNA"/>
</dbReference>
<keyword evidence="3" id="KW-0479">Metal-binding</keyword>
<evidence type="ECO:0000256" key="2">
    <source>
        <dbReference type="ARBA" id="ARBA00001946"/>
    </source>
</evidence>
<comment type="cofactor">
    <cofactor evidence="2">
        <name>Mg(2+)</name>
        <dbReference type="ChEBI" id="CHEBI:18420"/>
    </cofactor>
</comment>
<dbReference type="GO" id="GO:0010945">
    <property type="term" value="F:coenzyme A diphosphatase activity"/>
    <property type="evidence" value="ECO:0007669"/>
    <property type="project" value="InterPro"/>
</dbReference>
<protein>
    <submittedName>
        <fullName evidence="8">Coenzyme A pyrophosphatase</fullName>
    </submittedName>
</protein>
<dbReference type="PANTHER" id="PTHR12992:SF11">
    <property type="entry name" value="MITOCHONDRIAL COENZYME A DIPHOSPHATASE NUDT8"/>
    <property type="match status" value="1"/>
</dbReference>
<dbReference type="Pfam" id="PF00293">
    <property type="entry name" value="NUDIX"/>
    <property type="match status" value="1"/>
</dbReference>
<evidence type="ECO:0000256" key="5">
    <source>
        <dbReference type="ARBA" id="ARBA00022842"/>
    </source>
</evidence>
<keyword evidence="6" id="KW-0464">Manganese</keyword>
<dbReference type="Proteomes" id="UP000223982">
    <property type="component" value="Unassembled WGS sequence"/>
</dbReference>
<keyword evidence="5" id="KW-0460">Magnesium</keyword>
<feature type="domain" description="Nudix hydrolase" evidence="7">
    <location>
        <begin position="26"/>
        <end position="145"/>
    </location>
</feature>
<dbReference type="PROSITE" id="PS51462">
    <property type="entry name" value="NUDIX"/>
    <property type="match status" value="1"/>
</dbReference>
<comment type="cofactor">
    <cofactor evidence="1">
        <name>Mn(2+)</name>
        <dbReference type="ChEBI" id="CHEBI:29035"/>
    </cofactor>
</comment>
<dbReference type="InterPro" id="IPR045121">
    <property type="entry name" value="CoAse"/>
</dbReference>
<dbReference type="InterPro" id="IPR015797">
    <property type="entry name" value="NUDIX_hydrolase-like_dom_sf"/>
</dbReference>
<gene>
    <name evidence="8" type="ORF">APS60_01205</name>
</gene>
<proteinExistence type="predicted"/>
<sequence length="145" mass="15799">MSHLSALIASLGCDDPDFSVGRRPGGGRSSAVLALISEERNDIVLTRRPLSLRHHAGQVALPGGRAENTDETIVDTALREAHEEVGLDRRLVTVRGVLPTAHVLDALLDRGGWSRPWDRERMVEIPEGYLGARRLPEGTTPNDIP</sequence>